<dbReference type="Pfam" id="PF08241">
    <property type="entry name" value="Methyltransf_11"/>
    <property type="match status" value="1"/>
</dbReference>
<dbReference type="PANTHER" id="PTHR45036:SF1">
    <property type="entry name" value="METHYLTRANSFERASE LIKE 7A"/>
    <property type="match status" value="1"/>
</dbReference>
<dbReference type="InterPro" id="IPR013216">
    <property type="entry name" value="Methyltransf_11"/>
</dbReference>
<feature type="domain" description="Methyltransferase type 11" evidence="1">
    <location>
        <begin position="48"/>
        <end position="141"/>
    </location>
</feature>
<dbReference type="STRING" id="1120976.SAMN03080606_00973"/>
<dbReference type="PANTHER" id="PTHR45036">
    <property type="entry name" value="METHYLTRANSFERASE LIKE 7B"/>
    <property type="match status" value="1"/>
</dbReference>
<organism evidence="2 3">
    <name type="scientific">Alkaliphilus peptidifermentans DSM 18978</name>
    <dbReference type="NCBI Taxonomy" id="1120976"/>
    <lineage>
        <taxon>Bacteria</taxon>
        <taxon>Bacillati</taxon>
        <taxon>Bacillota</taxon>
        <taxon>Clostridia</taxon>
        <taxon>Peptostreptococcales</taxon>
        <taxon>Natronincolaceae</taxon>
        <taxon>Alkaliphilus</taxon>
    </lineage>
</organism>
<dbReference type="EMBL" id="FMUS01000004">
    <property type="protein sequence ID" value="SCY16627.1"/>
    <property type="molecule type" value="Genomic_DNA"/>
</dbReference>
<keyword evidence="3" id="KW-1185">Reference proteome</keyword>
<name>A0A1G5DPW7_9FIRM</name>
<dbReference type="Proteomes" id="UP000198636">
    <property type="component" value="Unassembled WGS sequence"/>
</dbReference>
<dbReference type="RefSeq" id="WP_091540624.1">
    <property type="nucleotide sequence ID" value="NZ_FMUS01000004.1"/>
</dbReference>
<dbReference type="AlphaFoldDB" id="A0A1G5DPW7"/>
<dbReference type="CDD" id="cd02440">
    <property type="entry name" value="AdoMet_MTases"/>
    <property type="match status" value="1"/>
</dbReference>
<dbReference type="InterPro" id="IPR052356">
    <property type="entry name" value="Thiol_S-MT"/>
</dbReference>
<dbReference type="GO" id="GO:0008757">
    <property type="term" value="F:S-adenosylmethionine-dependent methyltransferase activity"/>
    <property type="evidence" value="ECO:0007669"/>
    <property type="project" value="InterPro"/>
</dbReference>
<accession>A0A1G5DPW7</accession>
<sequence length="207" mass="23516">MEVNNTKKIMKRYNRIASIYDILEKPMENMAVGKLREEIFKEVSGKVLEVGVGTGKNIEFYPENAEVTAIDFSEKMLNKARRKASILNRNVELLVMDAEDMKFNDNTFDYIITTCVFCSIPDPIKGFSEVKRVLKPSGKMIMIEHVRSEGKILGLVMDLMNPAVVSLMGANINRNTHLNAQKSGFENIKVTKLWKDIVIKIEIQNGK</sequence>
<keyword evidence="2" id="KW-0808">Transferase</keyword>
<evidence type="ECO:0000313" key="3">
    <source>
        <dbReference type="Proteomes" id="UP000198636"/>
    </source>
</evidence>
<evidence type="ECO:0000259" key="1">
    <source>
        <dbReference type="Pfam" id="PF08241"/>
    </source>
</evidence>
<dbReference type="GO" id="GO:0032259">
    <property type="term" value="P:methylation"/>
    <property type="evidence" value="ECO:0007669"/>
    <property type="project" value="UniProtKB-KW"/>
</dbReference>
<gene>
    <name evidence="2" type="ORF">SAMN03080606_00973</name>
</gene>
<dbReference type="OrthoDB" id="9772751at2"/>
<dbReference type="InterPro" id="IPR029063">
    <property type="entry name" value="SAM-dependent_MTases_sf"/>
</dbReference>
<dbReference type="SUPFAM" id="SSF53335">
    <property type="entry name" value="S-adenosyl-L-methionine-dependent methyltransferases"/>
    <property type="match status" value="1"/>
</dbReference>
<reference evidence="2 3" key="1">
    <citation type="submission" date="2016-10" db="EMBL/GenBank/DDBJ databases">
        <authorList>
            <person name="de Groot N.N."/>
        </authorList>
    </citation>
    <scope>NUCLEOTIDE SEQUENCE [LARGE SCALE GENOMIC DNA]</scope>
    <source>
        <strain evidence="2 3">DSM 18978</strain>
    </source>
</reference>
<dbReference type="Gene3D" id="3.40.50.150">
    <property type="entry name" value="Vaccinia Virus protein VP39"/>
    <property type="match status" value="1"/>
</dbReference>
<keyword evidence="2" id="KW-0489">Methyltransferase</keyword>
<protein>
    <submittedName>
        <fullName evidence="2">Methyltransferase domain-containing protein</fullName>
    </submittedName>
</protein>
<proteinExistence type="predicted"/>
<evidence type="ECO:0000313" key="2">
    <source>
        <dbReference type="EMBL" id="SCY16627.1"/>
    </source>
</evidence>